<dbReference type="SUPFAM" id="SSF52283">
    <property type="entry name" value="Formate/glycerate dehydrogenase catalytic domain-like"/>
    <property type="match status" value="1"/>
</dbReference>
<dbReference type="InterPro" id="IPR050418">
    <property type="entry name" value="D-iso_2-hydroxyacid_DH_PdxB"/>
</dbReference>
<sequence length="321" mass="34876">MKVLANDGISRAGEQALKEAGIEILDNRVAQDHVINFINDNNVDVLLVRSATKVRQNLIDACPGLKIIGRGGIGMDNIDVEYAKNKGIKVINTPTASSKSVAELVFGHFLSLARFLHESNRLMPLEGETHFNAMKKSFSNAYELSGKTLGVIGFGSIGQEVVKIGIALGMKVTVLTRSPKTEVLTLNFFDGQSVSFEITSTNDMDAFLKEADFISINTPKTTEYIIDTPQFEKMKDGVYIVNTARGGVINEVTLVDFIESGKVAGAALDVFENEPNPELPLLMNPALSLSPHIGGNTVDAQEKIGVELAEQIIKLQKETIR</sequence>
<dbReference type="PANTHER" id="PTHR43761:SF1">
    <property type="entry name" value="D-ISOMER SPECIFIC 2-HYDROXYACID DEHYDROGENASE CATALYTIC DOMAIN-CONTAINING PROTEIN-RELATED"/>
    <property type="match status" value="1"/>
</dbReference>
<name>A0A0G3M7R1_CHRGL</name>
<dbReference type="STRING" id="1324352.OK18_16620"/>
<dbReference type="InterPro" id="IPR006139">
    <property type="entry name" value="D-isomer_2_OHA_DH_cat_dom"/>
</dbReference>
<dbReference type="PATRIC" id="fig|1324352.5.peg.3471"/>
<dbReference type="InterPro" id="IPR029753">
    <property type="entry name" value="D-isomer_DH_CS"/>
</dbReference>
<dbReference type="PROSITE" id="PS00671">
    <property type="entry name" value="D_2_HYDROXYACID_DH_3"/>
    <property type="match status" value="1"/>
</dbReference>
<protein>
    <submittedName>
        <fullName evidence="7">3-phosphoglycerate dehydrogenase</fullName>
    </submittedName>
</protein>
<reference evidence="7 8" key="1">
    <citation type="submission" date="2014-11" db="EMBL/GenBank/DDBJ databases">
        <authorList>
            <person name="Park G.-S."/>
            <person name="Hong S.-J."/>
            <person name="Jung B.K."/>
            <person name="Khan A.R."/>
            <person name="Kwak Y."/>
            <person name="Shin J.-H."/>
        </authorList>
    </citation>
    <scope>NUCLEOTIDE SEQUENCE [LARGE SCALE GENOMIC DNA]</scope>
    <source>
        <strain evidence="7 8">DSM 27622</strain>
    </source>
</reference>
<evidence type="ECO:0000256" key="4">
    <source>
        <dbReference type="RuleBase" id="RU003719"/>
    </source>
</evidence>
<proteinExistence type="inferred from homology"/>
<gene>
    <name evidence="7" type="ORF">OK18_16620</name>
</gene>
<dbReference type="Proteomes" id="UP000035213">
    <property type="component" value="Chromosome"/>
</dbReference>
<feature type="domain" description="D-isomer specific 2-hydroxyacid dehydrogenase catalytic" evidence="5">
    <location>
        <begin position="11"/>
        <end position="316"/>
    </location>
</feature>
<keyword evidence="3" id="KW-0520">NAD</keyword>
<evidence type="ECO:0000256" key="3">
    <source>
        <dbReference type="ARBA" id="ARBA00023027"/>
    </source>
</evidence>
<evidence type="ECO:0000256" key="1">
    <source>
        <dbReference type="ARBA" id="ARBA00005854"/>
    </source>
</evidence>
<dbReference type="PANTHER" id="PTHR43761">
    <property type="entry name" value="D-ISOMER SPECIFIC 2-HYDROXYACID DEHYDROGENASE FAMILY PROTEIN (AFU_ORTHOLOGUE AFUA_1G13630)"/>
    <property type="match status" value="1"/>
</dbReference>
<evidence type="ECO:0000259" key="6">
    <source>
        <dbReference type="Pfam" id="PF02826"/>
    </source>
</evidence>
<dbReference type="EMBL" id="CP009928">
    <property type="protein sequence ID" value="AKK74008.1"/>
    <property type="molecule type" value="Genomic_DNA"/>
</dbReference>
<organism evidence="7 8">
    <name type="scientific">Chryseobacterium gallinarum</name>
    <dbReference type="NCBI Taxonomy" id="1324352"/>
    <lineage>
        <taxon>Bacteria</taxon>
        <taxon>Pseudomonadati</taxon>
        <taxon>Bacteroidota</taxon>
        <taxon>Flavobacteriia</taxon>
        <taxon>Flavobacteriales</taxon>
        <taxon>Weeksellaceae</taxon>
        <taxon>Chryseobacterium group</taxon>
        <taxon>Chryseobacterium</taxon>
    </lineage>
</organism>
<feature type="domain" description="D-isomer specific 2-hydroxyacid dehydrogenase NAD-binding" evidence="6">
    <location>
        <begin position="107"/>
        <end position="294"/>
    </location>
</feature>
<dbReference type="OrthoDB" id="9805416at2"/>
<comment type="similarity">
    <text evidence="1 4">Belongs to the D-isomer specific 2-hydroxyacid dehydrogenase family.</text>
</comment>
<dbReference type="KEGG" id="cgn:OK18_16620"/>
<dbReference type="InterPro" id="IPR036291">
    <property type="entry name" value="NAD(P)-bd_dom_sf"/>
</dbReference>
<accession>A0A0G3M7R1</accession>
<dbReference type="AlphaFoldDB" id="A0A0G3M7R1"/>
<dbReference type="RefSeq" id="WP_053328740.1">
    <property type="nucleotide sequence ID" value="NZ_CP009928.1"/>
</dbReference>
<dbReference type="GO" id="GO:0051287">
    <property type="term" value="F:NAD binding"/>
    <property type="evidence" value="ECO:0007669"/>
    <property type="project" value="InterPro"/>
</dbReference>
<evidence type="ECO:0000313" key="8">
    <source>
        <dbReference type="Proteomes" id="UP000035213"/>
    </source>
</evidence>
<keyword evidence="2 4" id="KW-0560">Oxidoreductase</keyword>
<dbReference type="GO" id="GO:0016616">
    <property type="term" value="F:oxidoreductase activity, acting on the CH-OH group of donors, NAD or NADP as acceptor"/>
    <property type="evidence" value="ECO:0007669"/>
    <property type="project" value="InterPro"/>
</dbReference>
<evidence type="ECO:0000259" key="5">
    <source>
        <dbReference type="Pfam" id="PF00389"/>
    </source>
</evidence>
<dbReference type="SUPFAM" id="SSF51735">
    <property type="entry name" value="NAD(P)-binding Rossmann-fold domains"/>
    <property type="match status" value="1"/>
</dbReference>
<dbReference type="Pfam" id="PF02826">
    <property type="entry name" value="2-Hacid_dh_C"/>
    <property type="match status" value="1"/>
</dbReference>
<dbReference type="Pfam" id="PF00389">
    <property type="entry name" value="2-Hacid_dh"/>
    <property type="match status" value="1"/>
</dbReference>
<dbReference type="InterPro" id="IPR006140">
    <property type="entry name" value="D-isomer_DH_NAD-bd"/>
</dbReference>
<dbReference type="Gene3D" id="3.40.50.720">
    <property type="entry name" value="NAD(P)-binding Rossmann-like Domain"/>
    <property type="match status" value="2"/>
</dbReference>
<evidence type="ECO:0000313" key="7">
    <source>
        <dbReference type="EMBL" id="AKK74008.1"/>
    </source>
</evidence>
<evidence type="ECO:0000256" key="2">
    <source>
        <dbReference type="ARBA" id="ARBA00023002"/>
    </source>
</evidence>
<dbReference type="CDD" id="cd05303">
    <property type="entry name" value="PGDH_2"/>
    <property type="match status" value="1"/>
</dbReference>